<evidence type="ECO:0000256" key="3">
    <source>
        <dbReference type="ARBA" id="ARBA00022729"/>
    </source>
</evidence>
<feature type="domain" description="NOMO-like N-terminal beta-sandwich" evidence="9">
    <location>
        <begin position="42"/>
        <end position="120"/>
    </location>
</feature>
<dbReference type="FunFam" id="2.60.40.10:FF:001746">
    <property type="entry name" value="Carbohydrate-binding-like fold"/>
    <property type="match status" value="1"/>
</dbReference>
<dbReference type="InterPro" id="IPR008969">
    <property type="entry name" value="CarboxyPept-like_regulatory"/>
</dbReference>
<dbReference type="SUPFAM" id="SSF117074">
    <property type="entry name" value="Hypothetical protein PA1324"/>
    <property type="match status" value="1"/>
</dbReference>
<feature type="domain" description="NOMO third transthyretin-like" evidence="13">
    <location>
        <begin position="223"/>
        <end position="323"/>
    </location>
</feature>
<dbReference type="AlphaFoldDB" id="A0A7I8JYK6"/>
<dbReference type="InterPro" id="IPR055576">
    <property type="entry name" value="DUF7152"/>
</dbReference>
<evidence type="ECO:0000259" key="14">
    <source>
        <dbReference type="Pfam" id="PF23194"/>
    </source>
</evidence>
<feature type="domain" description="NOMO second beta-sandwich" evidence="11">
    <location>
        <begin position="122"/>
        <end position="216"/>
    </location>
</feature>
<dbReference type="InterPro" id="IPR055073">
    <property type="entry name" value="NOMO1-like_9th"/>
</dbReference>
<keyword evidence="18" id="KW-1185">Reference proteome</keyword>
<evidence type="ECO:0000259" key="15">
    <source>
        <dbReference type="Pfam" id="PF23660"/>
    </source>
</evidence>
<feature type="domain" description="NOMO-like ninth beta-sandwich" evidence="10">
    <location>
        <begin position="770"/>
        <end position="845"/>
    </location>
</feature>
<dbReference type="GO" id="GO:0005789">
    <property type="term" value="C:endoplasmic reticulum membrane"/>
    <property type="evidence" value="ECO:0007669"/>
    <property type="project" value="UniProtKB-SubCell"/>
</dbReference>
<keyword evidence="3 8" id="KW-0732">Signal</keyword>
<dbReference type="Pfam" id="PF22902">
    <property type="entry name" value="NOMO1-like_9th"/>
    <property type="match status" value="1"/>
</dbReference>
<dbReference type="OrthoDB" id="10263633at2759"/>
<evidence type="ECO:0000259" key="11">
    <source>
        <dbReference type="Pfam" id="PF22904"/>
    </source>
</evidence>
<keyword evidence="2 7" id="KW-0812">Transmembrane</keyword>
<dbReference type="EMBL" id="LR746264">
    <property type="protein sequence ID" value="CAA7388395.1"/>
    <property type="molecule type" value="Genomic_DNA"/>
</dbReference>
<evidence type="ECO:0000259" key="9">
    <source>
        <dbReference type="Pfam" id="PF22898"/>
    </source>
</evidence>
<evidence type="ECO:0000256" key="8">
    <source>
        <dbReference type="SAM" id="SignalP"/>
    </source>
</evidence>
<evidence type="ECO:0000256" key="2">
    <source>
        <dbReference type="ARBA" id="ARBA00022692"/>
    </source>
</evidence>
<keyword evidence="6 7" id="KW-0472">Membrane</keyword>
<dbReference type="InterPro" id="IPR051417">
    <property type="entry name" value="SDr/BOS_complex"/>
</dbReference>
<dbReference type="PANTHER" id="PTHR23303:SF14">
    <property type="entry name" value="BOS COMPLEX SUBUNIT NOMO1-RELATED"/>
    <property type="match status" value="1"/>
</dbReference>
<evidence type="ECO:0000313" key="17">
    <source>
        <dbReference type="EMBL" id="CAA7388395.1"/>
    </source>
</evidence>
<dbReference type="InterPro" id="IPR013783">
    <property type="entry name" value="Ig-like_fold"/>
</dbReference>
<evidence type="ECO:0000313" key="18">
    <source>
        <dbReference type="Proteomes" id="UP000663760"/>
    </source>
</evidence>
<dbReference type="SUPFAM" id="SSF49478">
    <property type="entry name" value="Cna protein B-type domain"/>
    <property type="match status" value="1"/>
</dbReference>
<proteinExistence type="predicted"/>
<dbReference type="Pfam" id="PF23193">
    <property type="entry name" value="NOMO_3rd"/>
    <property type="match status" value="1"/>
</dbReference>
<dbReference type="InterPro" id="IPR056319">
    <property type="entry name" value="NOMO_7th"/>
</dbReference>
<feature type="chain" id="PRO_5029850924" evidence="8">
    <location>
        <begin position="22"/>
        <end position="1196"/>
    </location>
</feature>
<dbReference type="Gene3D" id="2.60.40.1120">
    <property type="entry name" value="Carboxypeptidase-like, regulatory domain"/>
    <property type="match status" value="1"/>
</dbReference>
<evidence type="ECO:0000256" key="4">
    <source>
        <dbReference type="ARBA" id="ARBA00022824"/>
    </source>
</evidence>
<accession>A0A7I8JYK6</accession>
<gene>
    <name evidence="17" type="ORF">SI8410_01000636</name>
</gene>
<evidence type="ECO:0000259" key="13">
    <source>
        <dbReference type="Pfam" id="PF23193"/>
    </source>
</evidence>
<dbReference type="InterPro" id="IPR055075">
    <property type="entry name" value="NOMO-like_N"/>
</dbReference>
<dbReference type="Pfam" id="PF23662">
    <property type="entry name" value="DUF7152"/>
    <property type="match status" value="1"/>
</dbReference>
<dbReference type="Gene3D" id="2.60.40.10">
    <property type="entry name" value="Immunoglobulins"/>
    <property type="match status" value="1"/>
</dbReference>
<feature type="domain" description="NOMO seventh transthyretin-like" evidence="12">
    <location>
        <begin position="588"/>
        <end position="660"/>
    </location>
</feature>
<evidence type="ECO:0000259" key="12">
    <source>
        <dbReference type="Pfam" id="PF23141"/>
    </source>
</evidence>
<sequence length="1196" mass="131561">MAVVDLLPLLVIVLAAGSAAADSIHGCGGFVQANQALIKRRKTSEAKLDYSHVTVELRTVDGLLKDNTQCAPNGYYFIPVYDKGSFIIKVRGPDGWSWEPEKVAVAIDQNGCNANADINFQFTGFMISGKVNGAVGGESCAAKDGGPYDVKVDLLSSSGDLVSSVLTSETGNYAFTNIIPGQYKLQASHPSLEIELRGPSEVNLGFGNALVDDIFFVSGYDIRGSVMSQGNPILGVHIYLYSDDVSGVHCPQGSGKSPIEKNALCHAISDADGKFIFKSMPCGRYELLPFYKGENTVFDVSPPSLSVSVEHRHISISQKFQVTGFSVGGRVIDDKGVGVDEVKIIVDDQLKAITDTQGFYKLDQVTSKQYKIVAEKEHYKFSSLNNFLVLPNMTSVEDIKAIAYDLCGVVQFIDPKYKAKVSLTHGIGSVKPQVKETDEKGKFCFEVPPGEYRISALAMKSQSSSQILFSPSYIDVMVDKPLFNLEFLQAQVNIYGNVVCKDKCSPSISITLSRSDDMGLDEKRTIFLSQESCDFIFPKVFPGKYQIQVKHESSATAEDNWCWEQNFFDLDIGVEDKKGIVFVQKGYWITISSTHDVGAYIRQPDGSSRNLQIKRGSQKICLQNPGLHELHFVNSCIFFGNSSLKFDTLNQLPINLTGAKYLLRGEIHVTSVDHDVFELSKDMLVDVLNKDHEVIDRIQANYLPPASDEIDKYAFEYSIWANLGEELIFAPRHARNDEGKMLLFYPRERHVSVVYDQCQATVEPIAGRTGLYIEGSVSPALSGVNIKIIAAANSRHAPLLKGESALETKTGEDGSFVAGPLYDDTTYEIEASKPGYHIKPLGENLFSCQKLGQILVHMSDREETQELFPSVLLSLSGEDGYRNNSVTGVGGQFIFDSLFPGSFYLRPLLKEYSFSPSALAIEIGSGESKSATFYATRVAYSALGKVSLLSGQPKDGIHIEARSESKGHYEATTSDNFGNYRLRGLLPDTTYVVRVVAGDGSGNIIERASPKSLTIQVGSEDIVGLDFVVFEYPDITILSGHVEGDDLEGLQPHLSVEVRSADDPTKIESVLPLPLSNYFQIKDLPKRRHLLQLVSHFPSATHRFHSEVLEVDLERRPQVHVGPLIYKVAEYHQKQELTPAPVFPLIVGVSVIALFISIPRLKDLYQYTVGLTQLGSTAAASKKDPSRRPVLKKRAS</sequence>
<evidence type="ECO:0000256" key="6">
    <source>
        <dbReference type="ARBA" id="ARBA00023136"/>
    </source>
</evidence>
<name>A0A7I8JYK6_SPIIN</name>
<dbReference type="SUPFAM" id="SSF49464">
    <property type="entry name" value="Carboxypeptidase regulatory domain-like"/>
    <property type="match status" value="1"/>
</dbReference>
<dbReference type="InterPro" id="IPR056190">
    <property type="entry name" value="NOMO_5th"/>
</dbReference>
<evidence type="ECO:0000256" key="7">
    <source>
        <dbReference type="SAM" id="Phobius"/>
    </source>
</evidence>
<feature type="signal peptide" evidence="8">
    <location>
        <begin position="1"/>
        <end position="21"/>
    </location>
</feature>
<dbReference type="Pfam" id="PF22904">
    <property type="entry name" value="NOMO1-like_2nd"/>
    <property type="match status" value="1"/>
</dbReference>
<dbReference type="Proteomes" id="UP000663760">
    <property type="component" value="Chromosome 1"/>
</dbReference>
<dbReference type="Pfam" id="PF23194">
    <property type="entry name" value="NOMO_5th"/>
    <property type="match status" value="1"/>
</dbReference>
<dbReference type="Pfam" id="PF22898">
    <property type="entry name" value="NOMO1-like_1st"/>
    <property type="match status" value="1"/>
</dbReference>
<evidence type="ECO:0000256" key="5">
    <source>
        <dbReference type="ARBA" id="ARBA00022989"/>
    </source>
</evidence>
<keyword evidence="4" id="KW-0256">Endoplasmic reticulum</keyword>
<evidence type="ECO:0000256" key="1">
    <source>
        <dbReference type="ARBA" id="ARBA00004115"/>
    </source>
</evidence>
<reference evidence="17" key="1">
    <citation type="submission" date="2020-02" db="EMBL/GenBank/DDBJ databases">
        <authorList>
            <person name="Scholz U."/>
            <person name="Mascher M."/>
            <person name="Fiebig A."/>
        </authorList>
    </citation>
    <scope>NUCLEOTIDE SEQUENCE</scope>
</reference>
<feature type="domain" description="DUF7152" evidence="16">
    <location>
        <begin position="1035"/>
        <end position="1133"/>
    </location>
</feature>
<organism evidence="17 18">
    <name type="scientific">Spirodela intermedia</name>
    <name type="common">Intermediate duckweed</name>
    <dbReference type="NCBI Taxonomy" id="51605"/>
    <lineage>
        <taxon>Eukaryota</taxon>
        <taxon>Viridiplantae</taxon>
        <taxon>Streptophyta</taxon>
        <taxon>Embryophyta</taxon>
        <taxon>Tracheophyta</taxon>
        <taxon>Spermatophyta</taxon>
        <taxon>Magnoliopsida</taxon>
        <taxon>Liliopsida</taxon>
        <taxon>Araceae</taxon>
        <taxon>Lemnoideae</taxon>
        <taxon>Spirodela</taxon>
    </lineage>
</organism>
<dbReference type="Pfam" id="PF23141">
    <property type="entry name" value="Ig_NOMO"/>
    <property type="match status" value="1"/>
</dbReference>
<evidence type="ECO:0000259" key="10">
    <source>
        <dbReference type="Pfam" id="PF22902"/>
    </source>
</evidence>
<feature type="transmembrane region" description="Helical" evidence="7">
    <location>
        <begin position="1140"/>
        <end position="1158"/>
    </location>
</feature>
<feature type="domain" description="NOMO fifth transthyretin-like" evidence="14">
    <location>
        <begin position="406"/>
        <end position="487"/>
    </location>
</feature>
<protein>
    <submittedName>
        <fullName evidence="17">Uncharacterized protein</fullName>
    </submittedName>
</protein>
<evidence type="ECO:0000259" key="16">
    <source>
        <dbReference type="Pfam" id="PF23662"/>
    </source>
</evidence>
<dbReference type="InterPro" id="IPR055074">
    <property type="entry name" value="NOMO1-3_2nd"/>
</dbReference>
<dbReference type="InterPro" id="IPR056189">
    <property type="entry name" value="NOMO_3rd"/>
</dbReference>
<dbReference type="Pfam" id="PF23660">
    <property type="entry name" value="NOMO_8th"/>
    <property type="match status" value="1"/>
</dbReference>
<dbReference type="PANTHER" id="PTHR23303">
    <property type="entry name" value="CARBOXYPEPTIDASE REGULATORY REGION-CONTAINING"/>
    <property type="match status" value="1"/>
</dbReference>
<comment type="subcellular location">
    <subcellularLocation>
        <location evidence="1">Endoplasmic reticulum membrane</location>
        <topology evidence="1">Single-pass type I membrane protein</topology>
    </subcellularLocation>
</comment>
<dbReference type="InterPro" id="IPR056187">
    <property type="entry name" value="NOMO_8th"/>
</dbReference>
<keyword evidence="5 7" id="KW-1133">Transmembrane helix</keyword>
<feature type="domain" description="NOMO eighth prealbumin-like" evidence="15">
    <location>
        <begin position="662"/>
        <end position="768"/>
    </location>
</feature>